<dbReference type="OrthoDB" id="264266at2759"/>
<gene>
    <name evidence="2" type="ORF">LtaPh_1703600</name>
</gene>
<dbReference type="EMBL" id="BLBS01000022">
    <property type="protein sequence ID" value="GET87589.1"/>
    <property type="molecule type" value="Genomic_DNA"/>
</dbReference>
<dbReference type="Proteomes" id="UP000419144">
    <property type="component" value="Unassembled WGS sequence"/>
</dbReference>
<evidence type="ECO:0000256" key="1">
    <source>
        <dbReference type="SAM" id="SignalP"/>
    </source>
</evidence>
<organism evidence="2 3">
    <name type="scientific">Leishmania tarentolae</name>
    <name type="common">Sauroleishmania tarentolae</name>
    <dbReference type="NCBI Taxonomy" id="5689"/>
    <lineage>
        <taxon>Eukaryota</taxon>
        <taxon>Discoba</taxon>
        <taxon>Euglenozoa</taxon>
        <taxon>Kinetoplastea</taxon>
        <taxon>Metakinetoplastina</taxon>
        <taxon>Trypanosomatida</taxon>
        <taxon>Trypanosomatidae</taxon>
        <taxon>Leishmaniinae</taxon>
        <taxon>Leishmania</taxon>
        <taxon>lizard Leishmania</taxon>
    </lineage>
</organism>
<accession>A0A640KJE6</accession>
<proteinExistence type="predicted"/>
<reference evidence="2" key="1">
    <citation type="submission" date="2019-11" db="EMBL/GenBank/DDBJ databases">
        <title>Leishmania tarentolae CDS.</title>
        <authorList>
            <person name="Goto Y."/>
            <person name="Yamagishi J."/>
        </authorList>
    </citation>
    <scope>NUCLEOTIDE SEQUENCE [LARGE SCALE GENOMIC DNA]</scope>
    <source>
        <strain evidence="2">Parrot Tar II</strain>
    </source>
</reference>
<evidence type="ECO:0000313" key="3">
    <source>
        <dbReference type="Proteomes" id="UP000419144"/>
    </source>
</evidence>
<feature type="signal peptide" evidence="1">
    <location>
        <begin position="1"/>
        <end position="19"/>
    </location>
</feature>
<keyword evidence="1" id="KW-0732">Signal</keyword>
<evidence type="ECO:0000313" key="2">
    <source>
        <dbReference type="EMBL" id="GET87589.1"/>
    </source>
</evidence>
<protein>
    <submittedName>
        <fullName evidence="2">Uncharacterized protein</fullName>
    </submittedName>
</protein>
<sequence length="143" mass="15335">MSCIIKCILCAMAVVTALAAALAITMTLRENVPNGLYCGSYANGLVVGNLTVRYPPREFDLAFRGLGMSVKCKNESFTYDPTSKELTVTSVKDPSDCIGAVMTENGLDLNVTYKPATDIIVLDFGAAKIECKKCSALNHTQDV</sequence>
<dbReference type="VEuPathDB" id="TriTrypDB:LtaPh_1703600"/>
<keyword evidence="3" id="KW-1185">Reference proteome</keyword>
<feature type="chain" id="PRO_5024980446" evidence="1">
    <location>
        <begin position="20"/>
        <end position="143"/>
    </location>
</feature>
<name>A0A640KJE6_LEITA</name>
<dbReference type="AlphaFoldDB" id="A0A640KJE6"/>
<comment type="caution">
    <text evidence="2">The sequence shown here is derived from an EMBL/GenBank/DDBJ whole genome shotgun (WGS) entry which is preliminary data.</text>
</comment>